<evidence type="ECO:0000256" key="2">
    <source>
        <dbReference type="SAM" id="MobiDB-lite"/>
    </source>
</evidence>
<evidence type="ECO:0000313" key="4">
    <source>
        <dbReference type="Proteomes" id="UP000887567"/>
    </source>
</evidence>
<dbReference type="OrthoDB" id="10026856at2759"/>
<sequence length="374" mass="42218">MVTLITNKLKKQSLEDLPNEPVKIGTNTTERKDFILHRDSLEGDFKQRVHNDRRQGPGHLRTRSYPTHNLRGSECKGTIFNSSTMHSSTLPPASKKLCRSISVPEEESSDANNLSCWVPKASKVWHPVKVYSKTGSRPRSMSSPPEHLLQTHARNSGETEISPNSTAVNSMSTPPASPTPRPASAFAALSQNLYSKTHSKERDKTTQCCKVENTTDECPRLKRSHSQPSFERARVCGIKRRIEDDFDRNSNLRPALDLAKMEESSYFRFRDKRRGLRIPKYSNKTEAKGLPAPYFTERESFILKPIVSSPLDATASSIMITPTSSPTRQLDLADKVTTEKTLIIAERKGRERRVFNVDYGLELDIASIEEDDLY</sequence>
<feature type="compositionally biased region" description="Polar residues" evidence="2">
    <location>
        <begin position="152"/>
        <end position="169"/>
    </location>
</feature>
<dbReference type="GO" id="GO:0005634">
    <property type="term" value="C:nucleus"/>
    <property type="evidence" value="ECO:0007669"/>
    <property type="project" value="TreeGrafter"/>
</dbReference>
<keyword evidence="4" id="KW-1185">Reference proteome</keyword>
<comment type="similarity">
    <text evidence="1">Belongs to the FAM53 family.</text>
</comment>
<accession>A0A913X199</accession>
<evidence type="ECO:0000313" key="3">
    <source>
        <dbReference type="EnsemblMetazoa" id="XP_020897347.1"/>
    </source>
</evidence>
<feature type="compositionally biased region" description="Polar residues" evidence="2">
    <location>
        <begin position="133"/>
        <end position="143"/>
    </location>
</feature>
<dbReference type="EnsemblMetazoa" id="XM_021041688.1">
    <property type="protein sequence ID" value="XP_020897347.1"/>
    <property type="gene ID" value="LOC110236190"/>
</dbReference>
<dbReference type="RefSeq" id="XP_020897347.1">
    <property type="nucleotide sequence ID" value="XM_021041688.1"/>
</dbReference>
<dbReference type="PANTHER" id="PTHR28567:SF3">
    <property type="entry name" value="PROTEIN FAM53A-LIKE ISOFORM X1"/>
    <property type="match status" value="1"/>
</dbReference>
<dbReference type="Pfam" id="PF15242">
    <property type="entry name" value="FAM53"/>
    <property type="match status" value="2"/>
</dbReference>
<proteinExistence type="inferred from homology"/>
<organism evidence="3 4">
    <name type="scientific">Exaiptasia diaphana</name>
    <name type="common">Tropical sea anemone</name>
    <name type="synonym">Aiptasia pulchella</name>
    <dbReference type="NCBI Taxonomy" id="2652724"/>
    <lineage>
        <taxon>Eukaryota</taxon>
        <taxon>Metazoa</taxon>
        <taxon>Cnidaria</taxon>
        <taxon>Anthozoa</taxon>
        <taxon>Hexacorallia</taxon>
        <taxon>Actiniaria</taxon>
        <taxon>Aiptasiidae</taxon>
        <taxon>Exaiptasia</taxon>
    </lineage>
</organism>
<dbReference type="AlphaFoldDB" id="A0A913X199"/>
<dbReference type="GO" id="GO:0006606">
    <property type="term" value="P:protein import into nucleus"/>
    <property type="evidence" value="ECO:0007669"/>
    <property type="project" value="TreeGrafter"/>
</dbReference>
<dbReference type="EnsemblMetazoa" id="XM_021041685.1">
    <property type="protein sequence ID" value="XP_020897344.1"/>
    <property type="gene ID" value="LOC110236190"/>
</dbReference>
<dbReference type="RefSeq" id="XP_020897345.1">
    <property type="nucleotide sequence ID" value="XM_021041686.2"/>
</dbReference>
<dbReference type="OMA" id="HWIPRAS"/>
<evidence type="ECO:0000256" key="1">
    <source>
        <dbReference type="ARBA" id="ARBA00010984"/>
    </source>
</evidence>
<dbReference type="EnsemblMetazoa" id="XM_021041686.2">
    <property type="protein sequence ID" value="XP_020897345.1"/>
    <property type="gene ID" value="LOC110236190"/>
</dbReference>
<dbReference type="RefSeq" id="XP_020897344.1">
    <property type="nucleotide sequence ID" value="XM_021041685.1"/>
</dbReference>
<feature type="region of interest" description="Disordered" evidence="2">
    <location>
        <begin position="50"/>
        <end position="70"/>
    </location>
</feature>
<reference evidence="3" key="1">
    <citation type="submission" date="2022-11" db="UniProtKB">
        <authorList>
            <consortium name="EnsemblMetazoa"/>
        </authorList>
    </citation>
    <scope>IDENTIFICATION</scope>
</reference>
<dbReference type="GeneID" id="110236190"/>
<dbReference type="PANTHER" id="PTHR28567">
    <property type="entry name" value="PROTEIN FAM53A-LIKE ISOFORM X1"/>
    <property type="match status" value="1"/>
</dbReference>
<dbReference type="InterPro" id="IPR029356">
    <property type="entry name" value="FAM53"/>
</dbReference>
<protein>
    <submittedName>
        <fullName evidence="3">Uncharacterized protein</fullName>
    </submittedName>
</protein>
<dbReference type="KEGG" id="epa:110236190"/>
<dbReference type="Proteomes" id="UP000887567">
    <property type="component" value="Unplaced"/>
</dbReference>
<feature type="region of interest" description="Disordered" evidence="2">
    <location>
        <begin position="133"/>
        <end position="183"/>
    </location>
</feature>
<name>A0A913X199_EXADI</name>